<accession>A0A5Q0H781</accession>
<protein>
    <submittedName>
        <fullName evidence="1">Uncharacterized protein</fullName>
    </submittedName>
</protein>
<dbReference type="Proteomes" id="UP000325787">
    <property type="component" value="Chromosome"/>
</dbReference>
<dbReference type="RefSeq" id="WP_153278647.1">
    <property type="nucleotide sequence ID" value="NZ_CP034550.1"/>
</dbReference>
<keyword evidence="2" id="KW-1185">Reference proteome</keyword>
<dbReference type="EMBL" id="CP034550">
    <property type="protein sequence ID" value="QFZ21814.1"/>
    <property type="molecule type" value="Genomic_DNA"/>
</dbReference>
<reference evidence="2" key="1">
    <citation type="journal article" date="2021" name="Curr. Microbiol.">
        <title>Complete genome of nocamycin-producing strain Saccharothrix syringae NRRL B-16468 reveals the biosynthetic potential for secondary metabolites.</title>
        <authorList>
            <person name="Mo X."/>
            <person name="Yang S."/>
        </authorList>
    </citation>
    <scope>NUCLEOTIDE SEQUENCE [LARGE SCALE GENOMIC DNA]</scope>
    <source>
        <strain evidence="2">ATCC 51364 / DSM 43886 / JCM 6844 / KCTC 9398 / NBRC 14523 / NRRL B-16468 / INA 2240</strain>
    </source>
</reference>
<gene>
    <name evidence="1" type="ORF">EKG83_34370</name>
</gene>
<sequence length="108" mass="11857">MAELVPSGAAAPLLHLKQQVFIVPQRELVRYQEITGGPGAYLPVGTSSHRNPPPASTACHYPSHTSATPLPAKSGNWPKCRKCPADIYLIREGRELCENRKPMMRDPV</sequence>
<organism evidence="1 2">
    <name type="scientific">Saccharothrix syringae</name>
    <name type="common">Nocardiopsis syringae</name>
    <dbReference type="NCBI Taxonomy" id="103733"/>
    <lineage>
        <taxon>Bacteria</taxon>
        <taxon>Bacillati</taxon>
        <taxon>Actinomycetota</taxon>
        <taxon>Actinomycetes</taxon>
        <taxon>Pseudonocardiales</taxon>
        <taxon>Pseudonocardiaceae</taxon>
        <taxon>Saccharothrix</taxon>
    </lineage>
</organism>
<evidence type="ECO:0000313" key="1">
    <source>
        <dbReference type="EMBL" id="QFZ21814.1"/>
    </source>
</evidence>
<evidence type="ECO:0000313" key="2">
    <source>
        <dbReference type="Proteomes" id="UP000325787"/>
    </source>
</evidence>
<proteinExistence type="predicted"/>
<name>A0A5Q0H781_SACSY</name>
<dbReference type="AlphaFoldDB" id="A0A5Q0H781"/>
<dbReference type="KEGG" id="ssyi:EKG83_34370"/>